<dbReference type="RefSeq" id="WP_098696234.1">
    <property type="nucleotide sequence ID" value="NZ_CP023778.1"/>
</dbReference>
<dbReference type="SUPFAM" id="SSF51556">
    <property type="entry name" value="Metallo-dependent hydrolases"/>
    <property type="match status" value="1"/>
</dbReference>
<protein>
    <submittedName>
        <fullName evidence="2">Metal-dependent hydrolase</fullName>
    </submittedName>
</protein>
<organism evidence="2 3">
    <name type="scientific">Nocardia terpenica</name>
    <dbReference type="NCBI Taxonomy" id="455432"/>
    <lineage>
        <taxon>Bacteria</taxon>
        <taxon>Bacillati</taxon>
        <taxon>Actinomycetota</taxon>
        <taxon>Actinomycetes</taxon>
        <taxon>Mycobacteriales</taxon>
        <taxon>Nocardiaceae</taxon>
        <taxon>Nocardia</taxon>
    </lineage>
</organism>
<evidence type="ECO:0000259" key="1">
    <source>
        <dbReference type="Pfam" id="PF07969"/>
    </source>
</evidence>
<feature type="domain" description="Amidohydrolase 3" evidence="1">
    <location>
        <begin position="79"/>
        <end position="571"/>
    </location>
</feature>
<dbReference type="GO" id="GO:0016810">
    <property type="term" value="F:hydrolase activity, acting on carbon-nitrogen (but not peptide) bonds"/>
    <property type="evidence" value="ECO:0007669"/>
    <property type="project" value="InterPro"/>
</dbReference>
<evidence type="ECO:0000313" key="3">
    <source>
        <dbReference type="Proteomes" id="UP000221961"/>
    </source>
</evidence>
<dbReference type="Gene3D" id="3.20.20.140">
    <property type="entry name" value="Metal-dependent hydrolases"/>
    <property type="match status" value="1"/>
</dbReference>
<dbReference type="GeneID" id="88360870"/>
<gene>
    <name evidence="2" type="ORF">CRH09_26445</name>
</gene>
<dbReference type="InterPro" id="IPR013108">
    <property type="entry name" value="Amidohydro_3"/>
</dbReference>
<dbReference type="EMBL" id="CP023778">
    <property type="protein sequence ID" value="ATL69193.1"/>
    <property type="molecule type" value="Genomic_DNA"/>
</dbReference>
<dbReference type="InterPro" id="IPR033932">
    <property type="entry name" value="YtcJ-like"/>
</dbReference>
<evidence type="ECO:0000313" key="2">
    <source>
        <dbReference type="EMBL" id="ATL69193.1"/>
    </source>
</evidence>
<proteinExistence type="predicted"/>
<dbReference type="Pfam" id="PF07969">
    <property type="entry name" value="Amidohydro_3"/>
    <property type="match status" value="1"/>
</dbReference>
<dbReference type="PANTHER" id="PTHR22642">
    <property type="entry name" value="IMIDAZOLONEPROPIONASE"/>
    <property type="match status" value="1"/>
</dbReference>
<dbReference type="Proteomes" id="UP000221961">
    <property type="component" value="Chromosome"/>
</dbReference>
<name>A0A291RNQ9_9NOCA</name>
<reference evidence="2 3" key="1">
    <citation type="submission" date="2017-10" db="EMBL/GenBank/DDBJ databases">
        <title>Comparative genomics between pathogenic Norcardia.</title>
        <authorList>
            <person name="Zeng L."/>
        </authorList>
    </citation>
    <scope>NUCLEOTIDE SEQUENCE [LARGE SCALE GENOMIC DNA]</scope>
    <source>
        <strain evidence="2 3">NC_YFY_NT001</strain>
    </source>
</reference>
<dbReference type="KEGG" id="ntp:CRH09_26445"/>
<dbReference type="InterPro" id="IPR011059">
    <property type="entry name" value="Metal-dep_hydrolase_composite"/>
</dbReference>
<dbReference type="SUPFAM" id="SSF51338">
    <property type="entry name" value="Composite domain of metallo-dependent hydrolases"/>
    <property type="match status" value="1"/>
</dbReference>
<dbReference type="InterPro" id="IPR032466">
    <property type="entry name" value="Metal_Hydrolase"/>
</dbReference>
<accession>A0A291RNQ9</accession>
<dbReference type="PANTHER" id="PTHR22642:SF2">
    <property type="entry name" value="PROTEIN LONG AFTER FAR-RED 3"/>
    <property type="match status" value="1"/>
</dbReference>
<dbReference type="AlphaFoldDB" id="A0A291RNQ9"/>
<sequence length="576" mass="61077">MVGGAVATAAVAGGATMYEANRSHRSGADSSADLIFTGGPVVTVAPGAPEVEALAVTRGRISAIGTSAEVMALRGTATQVVHLNGRALLPAFVEPHSHPTEIAEALAPPAVDVRPFTVPTGAGVMRKLTDTVAVTPPGEPILLYGIDELLQPDLELPTAQRLDVLAPKNPVVLVANSGHAAYGNTAAFAAAGISKDTPNPEGAQFVHGPDGELTGEVLEAAAVLALTAPFGKRVQAKMADNVRWAYAQLAAAGIATTSEHAHSAEFTHLFDTLASEPNCKLRVRAYEMGAPHLADDKGHRPGERPGGDKLFAQIGMKLWADGSPWQGNIDTTFPYLTDPATARMGLGPHHHGGMNYTPQQLTQLAEAFAGQGWQLSCHVHGDAAIDIVLDAYEKAMSGRSGDHRLRLEHCGAMRPDQFDRANRLGATVSLFMEHLYYWGDVLIDDLFGPDKGAQWMSAKSALDAGLRISFHNDGIVTPPDPIGNIATAVTRAAKGSGRILAPEQRIDIDAAIKAQTLDAAWQLYLDHEVGSLEKGKYADLVMLSANPRTTPPTKLRDLTVEATYLMGRQTYRNDSH</sequence>
<dbReference type="Gene3D" id="3.10.310.70">
    <property type="match status" value="1"/>
</dbReference>
<dbReference type="CDD" id="cd01300">
    <property type="entry name" value="YtcJ_like"/>
    <property type="match status" value="1"/>
</dbReference>
<dbReference type="Gene3D" id="2.30.40.10">
    <property type="entry name" value="Urease, subunit C, domain 1"/>
    <property type="match status" value="1"/>
</dbReference>
<keyword evidence="2" id="KW-0378">Hydrolase</keyword>